<dbReference type="InterPro" id="IPR023996">
    <property type="entry name" value="TonB-dep_OMP_SusC/RagA"/>
</dbReference>
<comment type="caution">
    <text evidence="3">The sequence shown here is derived from an EMBL/GenBank/DDBJ whole genome shotgun (WGS) entry which is preliminary data.</text>
</comment>
<keyword evidence="4" id="KW-1185">Reference proteome</keyword>
<dbReference type="Gene3D" id="2.170.130.10">
    <property type="entry name" value="TonB-dependent receptor, plug domain"/>
    <property type="match status" value="1"/>
</dbReference>
<dbReference type="NCBIfam" id="TIGR04056">
    <property type="entry name" value="OMP_RagA_SusC"/>
    <property type="match status" value="1"/>
</dbReference>
<evidence type="ECO:0000259" key="2">
    <source>
        <dbReference type="Pfam" id="PF07715"/>
    </source>
</evidence>
<feature type="signal peptide" evidence="1">
    <location>
        <begin position="1"/>
        <end position="21"/>
    </location>
</feature>
<dbReference type="PROSITE" id="PS00018">
    <property type="entry name" value="EF_HAND_1"/>
    <property type="match status" value="1"/>
</dbReference>
<dbReference type="Pfam" id="PF07715">
    <property type="entry name" value="Plug"/>
    <property type="match status" value="1"/>
</dbReference>
<name>A0ABR7YLJ0_9SPHI</name>
<dbReference type="InterPro" id="IPR008969">
    <property type="entry name" value="CarboxyPept-like_regulatory"/>
</dbReference>
<evidence type="ECO:0000256" key="1">
    <source>
        <dbReference type="SAM" id="SignalP"/>
    </source>
</evidence>
<dbReference type="InterPro" id="IPR012910">
    <property type="entry name" value="Plug_dom"/>
</dbReference>
<dbReference type="Proteomes" id="UP000602759">
    <property type="component" value="Unassembled WGS sequence"/>
</dbReference>
<accession>A0ABR7YLJ0</accession>
<feature type="domain" description="TonB-dependent receptor plug" evidence="2">
    <location>
        <begin position="115"/>
        <end position="217"/>
    </location>
</feature>
<protein>
    <submittedName>
        <fullName evidence="3">TonB-dependent receptor</fullName>
    </submittedName>
</protein>
<dbReference type="SUPFAM" id="SSF49464">
    <property type="entry name" value="Carboxypeptidase regulatory domain-like"/>
    <property type="match status" value="1"/>
</dbReference>
<gene>
    <name evidence="3" type="ORF">H8B06_05075</name>
</gene>
<sequence>MKHILMTILLLSCLFSHDASAQELIKGRVVDQFGYGLAFVDIYDLNDEIVTQTDESGGFSITDVHTDVLVFRLEGYLPIREKIDRGQGDMTLEMVQDIRTADINVAFTKQQALGSTAAISSVSSADMNKTFVPNLANTLFGRLPGLTVMQGSGEPGYDSPNMLIRGQGTYQDNGFLVFVDGLETSFEHLSVHEVQSVSVLKDAAALSQFGIRGANGALWVTTKRGEVGKTRITLDARNGWQSPVALPSFVGSFDYASLYNEALQNDGLSPRYTDQDLEAYRTGSDPYLYPDVNWYDEVLRKSAPQRDINLTFSGGGNTARYFVLLGYNRTEGLYDNTDSKRIENSNADFQRYNFRANVDMQLSQYVTASMDLGGRVEDRAFPNFNGGDLWNNMARFPANAYPVRNPNNSWGGNALFFDNPVASVLDRGLNTTTDRNLLANLQLVEKLDFITEGLSLRQAVAFNNWHRGHYDKTRNIAVYEITGKTNGTAGEEYTYRQHGTRTDLAVNQGGNNQWNRTNLQFSAHYDRSFGLNALSAQVMYYQDLYQTSGNNVPYATQNIMGRVHYGYNDTYFAELGFSYSGSERFPPGKRFGFFPSLSTAWIVSNESFLKDNQTINFLKARASVGLLGNDRLIGQRFAYRQDYYYDGSYHFGPDYNGFGTVVEGVAGNPNISWEKSLQTNIGVEATLFHKLNISLDAFYENRWDILASGDATVPGYVGISSGYFNYGKVKNIGGEAVLTFSDKIGDLTYQVGGSVFYTRNKILEMNEVVRAESYLYQTGQQVGQPFGLQAVGFWQTGDFDASGNVLNGLPVSTFSRVQPGDIRYVDQNNDGLINENDFVPIGHSNNPSLTYTFNIGAAYKGFDVSAFLHGIGERSIFMNGTYFFALQNDNNIPSIAMNRWTVENAANADYPRLSTLPNDNNYNTSTFWMRSGSAIRLRNVELGYTLPGRLQDQARLKDFRIYVNGVNLWTSAPINGFDPEYIGGYPPLKSYNIGLTARF</sequence>
<dbReference type="InterPro" id="IPR037066">
    <property type="entry name" value="Plug_dom_sf"/>
</dbReference>
<keyword evidence="3" id="KW-0675">Receptor</keyword>
<dbReference type="InterPro" id="IPR018247">
    <property type="entry name" value="EF_Hand_1_Ca_BS"/>
</dbReference>
<organism evidence="3 4">
    <name type="scientific">Sphingobacterium micropteri</name>
    <dbReference type="NCBI Taxonomy" id="2763501"/>
    <lineage>
        <taxon>Bacteria</taxon>
        <taxon>Pseudomonadati</taxon>
        <taxon>Bacteroidota</taxon>
        <taxon>Sphingobacteriia</taxon>
        <taxon>Sphingobacteriales</taxon>
        <taxon>Sphingobacteriaceae</taxon>
        <taxon>Sphingobacterium</taxon>
    </lineage>
</organism>
<dbReference type="RefSeq" id="WP_190993219.1">
    <property type="nucleotide sequence ID" value="NZ_JACOIK010000003.1"/>
</dbReference>
<dbReference type="SUPFAM" id="SSF56935">
    <property type="entry name" value="Porins"/>
    <property type="match status" value="1"/>
</dbReference>
<dbReference type="EMBL" id="JACOIK010000003">
    <property type="protein sequence ID" value="MBD1432190.1"/>
    <property type="molecule type" value="Genomic_DNA"/>
</dbReference>
<evidence type="ECO:0000313" key="3">
    <source>
        <dbReference type="EMBL" id="MBD1432190.1"/>
    </source>
</evidence>
<proteinExistence type="predicted"/>
<feature type="chain" id="PRO_5047051215" evidence="1">
    <location>
        <begin position="22"/>
        <end position="999"/>
    </location>
</feature>
<evidence type="ECO:0000313" key="4">
    <source>
        <dbReference type="Proteomes" id="UP000602759"/>
    </source>
</evidence>
<reference evidence="3 4" key="1">
    <citation type="submission" date="2020-08" db="EMBL/GenBank/DDBJ databases">
        <title>Sphingobacterium sp. DN00404 isolated from aquaculture water.</title>
        <authorList>
            <person name="Zhang M."/>
        </authorList>
    </citation>
    <scope>NUCLEOTIDE SEQUENCE [LARGE SCALE GENOMIC DNA]</scope>
    <source>
        <strain evidence="3 4">DN00404</strain>
    </source>
</reference>
<keyword evidence="1" id="KW-0732">Signal</keyword>